<organism evidence="2 3">
    <name type="scientific">Listeria fleischmannii subsp. fleischmannii</name>
    <dbReference type="NCBI Taxonomy" id="1671902"/>
    <lineage>
        <taxon>Bacteria</taxon>
        <taxon>Bacillati</taxon>
        <taxon>Bacillota</taxon>
        <taxon>Bacilli</taxon>
        <taxon>Bacillales</taxon>
        <taxon>Listeriaceae</taxon>
        <taxon>Listeria</taxon>
    </lineage>
</organism>
<keyword evidence="1" id="KW-0472">Membrane</keyword>
<dbReference type="EMBL" id="UAWT01000002">
    <property type="protein sequence ID" value="SQC65020.1"/>
    <property type="molecule type" value="Genomic_DNA"/>
</dbReference>
<reference evidence="2 3" key="1">
    <citation type="submission" date="2018-06" db="EMBL/GenBank/DDBJ databases">
        <authorList>
            <consortium name="Pathogen Informatics"/>
            <person name="Doyle S."/>
        </authorList>
    </citation>
    <scope>NUCLEOTIDE SEQUENCE [LARGE SCALE GENOMIC DNA]</scope>
    <source>
        <strain evidence="2 3">NCTC13940</strain>
    </source>
</reference>
<feature type="transmembrane region" description="Helical" evidence="1">
    <location>
        <begin position="43"/>
        <end position="63"/>
    </location>
</feature>
<evidence type="ECO:0000313" key="3">
    <source>
        <dbReference type="Proteomes" id="UP000250257"/>
    </source>
</evidence>
<dbReference type="Proteomes" id="UP000250257">
    <property type="component" value="Unassembled WGS sequence"/>
</dbReference>
<accession>A0A2X3ITV2</accession>
<evidence type="ECO:0000313" key="2">
    <source>
        <dbReference type="EMBL" id="SQC65020.1"/>
    </source>
</evidence>
<dbReference type="SUPFAM" id="SSF63882">
    <property type="entry name" value="MoeA N-terminal region -like"/>
    <property type="match status" value="1"/>
</dbReference>
<name>A0A2X3ITV2_9LIST</name>
<sequence length="98" mass="11674">MTFKRDAIPYLEAQNRLMSQIEELEEERISLYSSKGRVLSRDIVAPFDFLIFAVQATMVLRLLKVMTTFIRLTLKWWRRFLAGKLTKKHLNQVKRSEL</sequence>
<keyword evidence="1" id="KW-0812">Transmembrane</keyword>
<keyword evidence="1" id="KW-1133">Transmembrane helix</keyword>
<evidence type="ECO:0000256" key="1">
    <source>
        <dbReference type="SAM" id="Phobius"/>
    </source>
</evidence>
<protein>
    <submittedName>
        <fullName evidence="2">Uncharacterized protein</fullName>
    </submittedName>
</protein>
<dbReference type="InterPro" id="IPR036135">
    <property type="entry name" value="MoeA_linker/N_sf"/>
</dbReference>
<dbReference type="GO" id="GO:0032324">
    <property type="term" value="P:molybdopterin cofactor biosynthetic process"/>
    <property type="evidence" value="ECO:0007669"/>
    <property type="project" value="InterPro"/>
</dbReference>
<dbReference type="AlphaFoldDB" id="A0A2X3ITV2"/>
<proteinExistence type="predicted"/>
<gene>
    <name evidence="2" type="ORF">NCTC13940_00369</name>
</gene>